<feature type="region of interest" description="Disordered" evidence="1">
    <location>
        <begin position="1"/>
        <end position="59"/>
    </location>
</feature>
<dbReference type="EMBL" id="CP058909">
    <property type="protein sequence ID" value="QLH82163.1"/>
    <property type="molecule type" value="Genomic_DNA"/>
</dbReference>
<dbReference type="RefSeq" id="WP_179922631.1">
    <property type="nucleotide sequence ID" value="NZ_CP058909.1"/>
</dbReference>
<sequence length="267" mass="30673">MSSGKREAKRRKRRQRERRSDRRPSVSNRDSDKDQSAKGSPSENDDEKESQSDSDEEVQISRVLIRKGASLDDFAKLNDAISIESKIARSRGRAEFIGEDGSEEDDSDEGLVHLCFQEGKLELETDYVMHFVQESHTELPIYDIIGIPDAPCYPVSQTTLESLPRWAQAKLERQGHLKCSGVYDRPTKKFFSIHLGWDDYPQNTADLLAEILQEYDGERLARSVYYFLHEYASDDYSDPETIAELRDIQESSVKSEIEKAREQLDLE</sequence>
<organism evidence="2 3">
    <name type="scientific">Halosimplex pelagicum</name>
    <dbReference type="NCBI Taxonomy" id="869886"/>
    <lineage>
        <taxon>Archaea</taxon>
        <taxon>Methanobacteriati</taxon>
        <taxon>Methanobacteriota</taxon>
        <taxon>Stenosarchaea group</taxon>
        <taxon>Halobacteria</taxon>
        <taxon>Halobacteriales</taxon>
        <taxon>Haloarculaceae</taxon>
        <taxon>Halosimplex</taxon>
    </lineage>
</organism>
<feature type="compositionally biased region" description="Acidic residues" evidence="1">
    <location>
        <begin position="43"/>
        <end position="58"/>
    </location>
</feature>
<feature type="compositionally biased region" description="Basic and acidic residues" evidence="1">
    <location>
        <begin position="18"/>
        <end position="36"/>
    </location>
</feature>
<gene>
    <name evidence="2" type="ORF">HZS54_11345</name>
</gene>
<name>A0A7D5P6T2_9EURY</name>
<keyword evidence="3" id="KW-1185">Reference proteome</keyword>
<evidence type="ECO:0000313" key="3">
    <source>
        <dbReference type="Proteomes" id="UP000509346"/>
    </source>
</evidence>
<evidence type="ECO:0000256" key="1">
    <source>
        <dbReference type="SAM" id="MobiDB-lite"/>
    </source>
</evidence>
<accession>A0A7D5P6T2</accession>
<feature type="compositionally biased region" description="Basic residues" evidence="1">
    <location>
        <begin position="7"/>
        <end position="17"/>
    </location>
</feature>
<dbReference type="GeneID" id="56083192"/>
<dbReference type="KEGG" id="hpel:HZS54_11345"/>
<evidence type="ECO:0000313" key="2">
    <source>
        <dbReference type="EMBL" id="QLH82163.1"/>
    </source>
</evidence>
<dbReference type="Proteomes" id="UP000509346">
    <property type="component" value="Chromosome"/>
</dbReference>
<dbReference type="OrthoDB" id="299260at2157"/>
<dbReference type="AlphaFoldDB" id="A0A7D5P6T2"/>
<protein>
    <submittedName>
        <fullName evidence="2">Uncharacterized protein</fullName>
    </submittedName>
</protein>
<proteinExistence type="predicted"/>
<reference evidence="2 3" key="1">
    <citation type="submission" date="2020-07" db="EMBL/GenBank/DDBJ databases">
        <title>Halosimplex litoreum sp. nov. and Halosimplex rubrum sp. nov., isolated from different salt environments.</title>
        <authorList>
            <person name="Cui H."/>
        </authorList>
    </citation>
    <scope>NUCLEOTIDE SEQUENCE [LARGE SCALE GENOMIC DNA]</scope>
    <source>
        <strain evidence="2 3">R2</strain>
    </source>
</reference>